<dbReference type="AlphaFoldDB" id="A0A914Y711"/>
<reference evidence="2" key="1">
    <citation type="submission" date="2022-11" db="UniProtKB">
        <authorList>
            <consortium name="WormBaseParasite"/>
        </authorList>
    </citation>
    <scope>IDENTIFICATION</scope>
</reference>
<dbReference type="WBParaSite" id="PSU_v2.g14531.t1">
    <property type="protein sequence ID" value="PSU_v2.g14531.t1"/>
    <property type="gene ID" value="PSU_v2.g14531"/>
</dbReference>
<name>A0A914Y711_9BILA</name>
<keyword evidence="1" id="KW-1185">Reference proteome</keyword>
<evidence type="ECO:0000313" key="1">
    <source>
        <dbReference type="Proteomes" id="UP000887577"/>
    </source>
</evidence>
<dbReference type="Proteomes" id="UP000887577">
    <property type="component" value="Unplaced"/>
</dbReference>
<protein>
    <submittedName>
        <fullName evidence="2">Uncharacterized protein</fullName>
    </submittedName>
</protein>
<organism evidence="1 2">
    <name type="scientific">Panagrolaimus superbus</name>
    <dbReference type="NCBI Taxonomy" id="310955"/>
    <lineage>
        <taxon>Eukaryota</taxon>
        <taxon>Metazoa</taxon>
        <taxon>Ecdysozoa</taxon>
        <taxon>Nematoda</taxon>
        <taxon>Chromadorea</taxon>
        <taxon>Rhabditida</taxon>
        <taxon>Tylenchina</taxon>
        <taxon>Panagrolaimomorpha</taxon>
        <taxon>Panagrolaimoidea</taxon>
        <taxon>Panagrolaimidae</taxon>
        <taxon>Panagrolaimus</taxon>
    </lineage>
</organism>
<evidence type="ECO:0000313" key="2">
    <source>
        <dbReference type="WBParaSite" id="PSU_v2.g14531.t1"/>
    </source>
</evidence>
<accession>A0A914Y711</accession>
<sequence length="135" mass="14945">MPQGGSTSKEEANLGKIEVGELKSLHLKDVQEFHAKRTTLFNMSKHTPADRAAAPEPEEDNEAVLQEYVSTYAADPATIRPCFSYSLVSALGWTGFFSHCHKIADDTAATDKMKCKKCNAVYQYLLTIKRGLSDM</sequence>
<proteinExistence type="predicted"/>